<dbReference type="PANTHER" id="PTHR12843">
    <property type="entry name" value="PROTEIN-LYSINE N-METHYLTRANSFERASE METTL10"/>
    <property type="match status" value="1"/>
</dbReference>
<reference evidence="7 8" key="1">
    <citation type="submission" date="2024-02" db="EMBL/GenBank/DDBJ databases">
        <title>A draft genome for the cacao thread blight pathogen Marasmius crinis-equi.</title>
        <authorList>
            <person name="Cohen S.P."/>
            <person name="Baruah I.K."/>
            <person name="Amoako-Attah I."/>
            <person name="Bukari Y."/>
            <person name="Meinhardt L.W."/>
            <person name="Bailey B.A."/>
        </authorList>
    </citation>
    <scope>NUCLEOTIDE SEQUENCE [LARGE SCALE GENOMIC DNA]</scope>
    <source>
        <strain evidence="7 8">GH-76</strain>
    </source>
</reference>
<evidence type="ECO:0000313" key="8">
    <source>
        <dbReference type="Proteomes" id="UP001465976"/>
    </source>
</evidence>
<dbReference type="InterPro" id="IPR029063">
    <property type="entry name" value="SAM-dependent_MTases_sf"/>
</dbReference>
<sequence>MSGLDLEPSKLGTKEHWDNVYKDEIVNFEEIGDEGEIWHYNFLFGVESVDKMVSWTAEHVPPSSDPSILEVGSGNGTLILALLEEDYPARNLAGIDYSEDAVKLSKLVAAAKDGDEVTFNMCDFLTEDPPRLSHMDPSKTDVWDLLLDKGTYDAIALGGKDEHGNSPAARYPARAARLIKPGGFFLITCGPPYCIVSTPLPTIIVQLATLPKTSSKQASYQRKPDFSISALFALLPISIIQTVHVHTSSRIKHPSFTFGGKSGNVYCSVAFKKT</sequence>
<dbReference type="Proteomes" id="UP001465976">
    <property type="component" value="Unassembled WGS sequence"/>
</dbReference>
<dbReference type="CDD" id="cd02440">
    <property type="entry name" value="AdoMet_MTases"/>
    <property type="match status" value="1"/>
</dbReference>
<dbReference type="PANTHER" id="PTHR12843:SF5">
    <property type="entry name" value="EEF1A LYSINE METHYLTRANSFERASE 2"/>
    <property type="match status" value="1"/>
</dbReference>
<evidence type="ECO:0000259" key="6">
    <source>
        <dbReference type="Pfam" id="PF13847"/>
    </source>
</evidence>
<dbReference type="InterPro" id="IPR026635">
    <property type="entry name" value="Efm4/METTL10"/>
</dbReference>
<keyword evidence="3 5" id="KW-0808">Transferase</keyword>
<dbReference type="EC" id="2.1.1.-" evidence="5"/>
<dbReference type="Gene3D" id="3.40.50.150">
    <property type="entry name" value="Vaccinia Virus protein VP39"/>
    <property type="match status" value="1"/>
</dbReference>
<gene>
    <name evidence="7" type="primary">EFM4_1</name>
    <name evidence="5" type="synonym">EFM4</name>
    <name evidence="7" type="ORF">V5O48_006973</name>
</gene>
<keyword evidence="5" id="KW-0813">Transport</keyword>
<accession>A0ABR3FHY5</accession>
<evidence type="ECO:0000256" key="1">
    <source>
        <dbReference type="ARBA" id="ARBA00022490"/>
    </source>
</evidence>
<comment type="subcellular location">
    <subcellularLocation>
        <location evidence="5">Cytoplasm</location>
    </subcellularLocation>
</comment>
<keyword evidence="4 5" id="KW-0949">S-adenosyl-L-methionine</keyword>
<feature type="domain" description="Methyltransferase" evidence="6">
    <location>
        <begin position="64"/>
        <end position="196"/>
    </location>
</feature>
<evidence type="ECO:0000256" key="4">
    <source>
        <dbReference type="ARBA" id="ARBA00022691"/>
    </source>
</evidence>
<comment type="similarity">
    <text evidence="5">Belongs to the class I-like SAM-binding methyltransferase superfamily. EFM4 family.</text>
</comment>
<evidence type="ECO:0000313" key="7">
    <source>
        <dbReference type="EMBL" id="KAL0574985.1"/>
    </source>
</evidence>
<protein>
    <recommendedName>
        <fullName evidence="5">Protein-lysine N-methyltransferase EFM4</fullName>
        <ecNumber evidence="5">2.1.1.-</ecNumber>
    </recommendedName>
    <alternativeName>
        <fullName evidence="5">Elongation factor methyltransferase 4</fullName>
    </alternativeName>
</protein>
<dbReference type="InterPro" id="IPR025714">
    <property type="entry name" value="Methyltranfer_dom"/>
</dbReference>
<dbReference type="Pfam" id="PF13847">
    <property type="entry name" value="Methyltransf_31"/>
    <property type="match status" value="1"/>
</dbReference>
<evidence type="ECO:0000256" key="5">
    <source>
        <dbReference type="HAMAP-Rule" id="MF_03188"/>
    </source>
</evidence>
<dbReference type="SUPFAM" id="SSF53335">
    <property type="entry name" value="S-adenosyl-L-methionine-dependent methyltransferases"/>
    <property type="match status" value="1"/>
</dbReference>
<name>A0ABR3FHY5_9AGAR</name>
<organism evidence="7 8">
    <name type="scientific">Marasmius crinis-equi</name>
    <dbReference type="NCBI Taxonomy" id="585013"/>
    <lineage>
        <taxon>Eukaryota</taxon>
        <taxon>Fungi</taxon>
        <taxon>Dikarya</taxon>
        <taxon>Basidiomycota</taxon>
        <taxon>Agaricomycotina</taxon>
        <taxon>Agaricomycetes</taxon>
        <taxon>Agaricomycetidae</taxon>
        <taxon>Agaricales</taxon>
        <taxon>Marasmiineae</taxon>
        <taxon>Marasmiaceae</taxon>
        <taxon>Marasmius</taxon>
    </lineage>
</organism>
<dbReference type="HAMAP" id="MF_03188">
    <property type="entry name" value="Methyltr_EFM4"/>
    <property type="match status" value="1"/>
</dbReference>
<dbReference type="EMBL" id="JBAHYK010000346">
    <property type="protein sequence ID" value="KAL0574985.1"/>
    <property type="molecule type" value="Genomic_DNA"/>
</dbReference>
<keyword evidence="1 5" id="KW-0963">Cytoplasm</keyword>
<comment type="function">
    <text evidence="5">S-adenosyl-L-methionine-dependent protein-lysine N-methyltransferase that mono- and dimethylates elongation factor 1-alpha at 'Lys-316'. May play a role in intracellular transport.</text>
</comment>
<keyword evidence="8" id="KW-1185">Reference proteome</keyword>
<evidence type="ECO:0000256" key="3">
    <source>
        <dbReference type="ARBA" id="ARBA00022679"/>
    </source>
</evidence>
<evidence type="ECO:0000256" key="2">
    <source>
        <dbReference type="ARBA" id="ARBA00022603"/>
    </source>
</evidence>
<keyword evidence="2 5" id="KW-0489">Methyltransferase</keyword>
<proteinExistence type="inferred from homology"/>
<comment type="caution">
    <text evidence="7">The sequence shown here is derived from an EMBL/GenBank/DDBJ whole genome shotgun (WGS) entry which is preliminary data.</text>
</comment>